<accession>A0A2S3QZ65</accession>
<dbReference type="Gene3D" id="3.30.70.270">
    <property type="match status" value="1"/>
</dbReference>
<dbReference type="GO" id="GO:0003824">
    <property type="term" value="F:catalytic activity"/>
    <property type="evidence" value="ECO:0007669"/>
    <property type="project" value="UniProtKB-ARBA"/>
</dbReference>
<dbReference type="PROSITE" id="PS50887">
    <property type="entry name" value="GGDEF"/>
    <property type="match status" value="1"/>
</dbReference>
<dbReference type="EMBL" id="PDGH01000124">
    <property type="protein sequence ID" value="POB44549.1"/>
    <property type="molecule type" value="Genomic_DNA"/>
</dbReference>
<keyword evidence="3 6" id="KW-0812">Transmembrane</keyword>
<feature type="domain" description="GGDEF" evidence="8">
    <location>
        <begin position="326"/>
        <end position="459"/>
    </location>
</feature>
<name>A0A2S3QZ65_VIBVL</name>
<dbReference type="PANTHER" id="PTHR46663:SF2">
    <property type="entry name" value="GGDEF DOMAIN-CONTAINING PROTEIN"/>
    <property type="match status" value="1"/>
</dbReference>
<evidence type="ECO:0000313" key="10">
    <source>
        <dbReference type="Proteomes" id="UP000237466"/>
    </source>
</evidence>
<evidence type="ECO:0000259" key="7">
    <source>
        <dbReference type="PROSITE" id="PS50839"/>
    </source>
</evidence>
<dbReference type="InterPro" id="IPR006189">
    <property type="entry name" value="CHASE_dom"/>
</dbReference>
<dbReference type="Pfam" id="PF03924">
    <property type="entry name" value="CHASE"/>
    <property type="match status" value="1"/>
</dbReference>
<evidence type="ECO:0000256" key="1">
    <source>
        <dbReference type="ARBA" id="ARBA00001946"/>
    </source>
</evidence>
<dbReference type="InterPro" id="IPR042240">
    <property type="entry name" value="CHASE_sf"/>
</dbReference>
<dbReference type="GO" id="GO:0007165">
    <property type="term" value="P:signal transduction"/>
    <property type="evidence" value="ECO:0007669"/>
    <property type="project" value="UniProtKB-ARBA"/>
</dbReference>
<dbReference type="Pfam" id="PF00990">
    <property type="entry name" value="GGDEF"/>
    <property type="match status" value="1"/>
</dbReference>
<dbReference type="PANTHER" id="PTHR46663">
    <property type="entry name" value="DIGUANYLATE CYCLASE DGCT-RELATED"/>
    <property type="match status" value="1"/>
</dbReference>
<dbReference type="NCBIfam" id="TIGR00254">
    <property type="entry name" value="GGDEF"/>
    <property type="match status" value="1"/>
</dbReference>
<keyword evidence="4 6" id="KW-1133">Transmembrane helix</keyword>
<dbReference type="FunFam" id="3.30.70.270:FF:000001">
    <property type="entry name" value="Diguanylate cyclase domain protein"/>
    <property type="match status" value="1"/>
</dbReference>
<dbReference type="InterPro" id="IPR000160">
    <property type="entry name" value="GGDEF_dom"/>
</dbReference>
<evidence type="ECO:0000256" key="6">
    <source>
        <dbReference type="SAM" id="Phobius"/>
    </source>
</evidence>
<dbReference type="AlphaFoldDB" id="A0A2S3QZ65"/>
<proteinExistence type="predicted"/>
<feature type="transmembrane region" description="Helical" evidence="6">
    <location>
        <begin position="267"/>
        <end position="287"/>
    </location>
</feature>
<dbReference type="GO" id="GO:0016020">
    <property type="term" value="C:membrane"/>
    <property type="evidence" value="ECO:0007669"/>
    <property type="project" value="UniProtKB-SubCell"/>
</dbReference>
<dbReference type="PROSITE" id="PS50839">
    <property type="entry name" value="CHASE"/>
    <property type="match status" value="1"/>
</dbReference>
<dbReference type="InterPro" id="IPR029787">
    <property type="entry name" value="Nucleotide_cyclase"/>
</dbReference>
<evidence type="ECO:0000256" key="2">
    <source>
        <dbReference type="ARBA" id="ARBA00004370"/>
    </source>
</evidence>
<dbReference type="RefSeq" id="WP_103200892.1">
    <property type="nucleotide sequence ID" value="NZ_PDGH01000124.1"/>
</dbReference>
<gene>
    <name evidence="9" type="ORF">CRN52_18285</name>
</gene>
<evidence type="ECO:0000259" key="8">
    <source>
        <dbReference type="PROSITE" id="PS50887"/>
    </source>
</evidence>
<sequence length="459" mass="52180">MKYTFGKRWSVNLLFLLFITLSVGIVELLHHEQKKVRQEYFQREAKDQLSTIRSKLEAAIVSDIYIVSSLATLISLHPNSNKQALDQASEKILRKGKHLRVIGLARDDVVNYVYPWVGNEGVLGLDYKKEPAQWESIVKAKTIEEIFIAGPMELVQGGKALVARVPIFSDPPLNSQYWGVCSAVLNFDSLLMDVGFASFAYQYRVAIKGLDSEAEKGAMIYGDEATFNDAFVKERVSFPYGGWVLAVADDGRYAALMPWYQTQIVRLIGYPTALLLCLVFLAIYRLYTMAHSRSLHDELTGLPNRRYFMYSLEHHFEHAKKQGRDDTFAVINLDLDRFKQINDTHGHAAGDKVLIACAERLKSTLRSTDLVARIGGDEFLVLSARMTHEKDMEILLNKLKAALCSMPIVYEGELIYVHISIGYCLFHHEMKDSEEMLKQADQRMYNEKKANKMRFAAIG</sequence>
<comment type="cofactor">
    <cofactor evidence="1">
        <name>Mg(2+)</name>
        <dbReference type="ChEBI" id="CHEBI:18420"/>
    </cofactor>
</comment>
<evidence type="ECO:0000256" key="4">
    <source>
        <dbReference type="ARBA" id="ARBA00022989"/>
    </source>
</evidence>
<dbReference type="InterPro" id="IPR043128">
    <property type="entry name" value="Rev_trsase/Diguanyl_cyclase"/>
</dbReference>
<comment type="subcellular location">
    <subcellularLocation>
        <location evidence="2">Membrane</location>
    </subcellularLocation>
</comment>
<comment type="caution">
    <text evidence="9">The sequence shown here is derived from an EMBL/GenBank/DDBJ whole genome shotgun (WGS) entry which is preliminary data.</text>
</comment>
<dbReference type="SMART" id="SM00267">
    <property type="entry name" value="GGDEF"/>
    <property type="match status" value="1"/>
</dbReference>
<dbReference type="InterPro" id="IPR052163">
    <property type="entry name" value="DGC-Regulatory_Protein"/>
</dbReference>
<keyword evidence="5 6" id="KW-0472">Membrane</keyword>
<evidence type="ECO:0000256" key="3">
    <source>
        <dbReference type="ARBA" id="ARBA00022692"/>
    </source>
</evidence>
<protein>
    <submittedName>
        <fullName evidence="9">Sensor domain-containing diguanylate cyclase</fullName>
    </submittedName>
</protein>
<dbReference type="SUPFAM" id="SSF55073">
    <property type="entry name" value="Nucleotide cyclase"/>
    <property type="match status" value="1"/>
</dbReference>
<organism evidence="9 10">
    <name type="scientific">Vibrio vulnificus</name>
    <dbReference type="NCBI Taxonomy" id="672"/>
    <lineage>
        <taxon>Bacteria</taxon>
        <taxon>Pseudomonadati</taxon>
        <taxon>Pseudomonadota</taxon>
        <taxon>Gammaproteobacteria</taxon>
        <taxon>Vibrionales</taxon>
        <taxon>Vibrionaceae</taxon>
        <taxon>Vibrio</taxon>
    </lineage>
</organism>
<dbReference type="Proteomes" id="UP000237466">
    <property type="component" value="Unassembled WGS sequence"/>
</dbReference>
<dbReference type="CDD" id="cd01949">
    <property type="entry name" value="GGDEF"/>
    <property type="match status" value="1"/>
</dbReference>
<evidence type="ECO:0000313" key="9">
    <source>
        <dbReference type="EMBL" id="POB44549.1"/>
    </source>
</evidence>
<dbReference type="SMART" id="SM01079">
    <property type="entry name" value="CHASE"/>
    <property type="match status" value="1"/>
</dbReference>
<evidence type="ECO:0000256" key="5">
    <source>
        <dbReference type="ARBA" id="ARBA00023136"/>
    </source>
</evidence>
<reference evidence="9 10" key="1">
    <citation type="journal article" date="2018" name="Front. Microbiol.">
        <title>Phylogeny of Vibrio vulnificus from the Analysis of the Core-Genome: Implications for Intra-Species Taxonomy.</title>
        <authorList>
            <person name="Roig F.J."/>
            <person name="Gonzalez-Candelas F."/>
            <person name="Sanjuan E."/>
            <person name="Fouz B."/>
            <person name="Feil E.J."/>
            <person name="Llorens C."/>
            <person name="Baker-Austin C."/>
            <person name="Oliver J.D."/>
            <person name="Danin-Poleg Y."/>
            <person name="Gibas C.J."/>
            <person name="Kashi Y."/>
            <person name="Gulig P.A."/>
            <person name="Morrison S.S."/>
            <person name="Amaro C."/>
        </authorList>
    </citation>
    <scope>NUCLEOTIDE SEQUENCE [LARGE SCALE GENOMIC DNA]</scope>
    <source>
        <strain evidence="9 10">CECT4608</strain>
    </source>
</reference>
<feature type="domain" description="CHASE" evidence="7">
    <location>
        <begin position="109"/>
        <end position="246"/>
    </location>
</feature>
<dbReference type="Gene3D" id="3.30.450.350">
    <property type="entry name" value="CHASE domain"/>
    <property type="match status" value="1"/>
</dbReference>